<proteinExistence type="predicted"/>
<feature type="chain" id="PRO_5025383674" description="C-type lectin domain-containing protein" evidence="1">
    <location>
        <begin position="17"/>
        <end position="313"/>
    </location>
</feature>
<accession>A0A6A4VD40</accession>
<evidence type="ECO:0000259" key="2">
    <source>
        <dbReference type="PROSITE" id="PS50041"/>
    </source>
</evidence>
<dbReference type="EMBL" id="VIIS01002120">
    <property type="protein sequence ID" value="KAF0288272.1"/>
    <property type="molecule type" value="Genomic_DNA"/>
</dbReference>
<dbReference type="SUPFAM" id="SSF56436">
    <property type="entry name" value="C-type lectin-like"/>
    <property type="match status" value="1"/>
</dbReference>
<gene>
    <name evidence="3" type="ORF">FJT64_013342</name>
</gene>
<dbReference type="OrthoDB" id="6375279at2759"/>
<feature type="domain" description="C-type lectin" evidence="2">
    <location>
        <begin position="199"/>
        <end position="313"/>
    </location>
</feature>
<dbReference type="Proteomes" id="UP000440578">
    <property type="component" value="Unassembled WGS sequence"/>
</dbReference>
<dbReference type="AlphaFoldDB" id="A0A6A4VD40"/>
<feature type="signal peptide" evidence="1">
    <location>
        <begin position="1"/>
        <end position="16"/>
    </location>
</feature>
<reference evidence="3 4" key="1">
    <citation type="submission" date="2019-07" db="EMBL/GenBank/DDBJ databases">
        <title>Draft genome assembly of a fouling barnacle, Amphibalanus amphitrite (Darwin, 1854): The first reference genome for Thecostraca.</title>
        <authorList>
            <person name="Kim W."/>
        </authorList>
    </citation>
    <scope>NUCLEOTIDE SEQUENCE [LARGE SCALE GENOMIC DNA]</scope>
    <source>
        <strain evidence="3">SNU_AA5</strain>
        <tissue evidence="3">Soma without cirri and trophi</tissue>
    </source>
</reference>
<evidence type="ECO:0000313" key="4">
    <source>
        <dbReference type="Proteomes" id="UP000440578"/>
    </source>
</evidence>
<keyword evidence="4" id="KW-1185">Reference proteome</keyword>
<comment type="caution">
    <text evidence="3">The sequence shown here is derived from an EMBL/GenBank/DDBJ whole genome shotgun (WGS) entry which is preliminary data.</text>
</comment>
<dbReference type="Gene3D" id="3.10.100.10">
    <property type="entry name" value="Mannose-Binding Protein A, subunit A"/>
    <property type="match status" value="1"/>
</dbReference>
<dbReference type="InterPro" id="IPR001304">
    <property type="entry name" value="C-type_lectin-like"/>
</dbReference>
<dbReference type="InterPro" id="IPR016186">
    <property type="entry name" value="C-type_lectin-like/link_sf"/>
</dbReference>
<dbReference type="SMART" id="SM00034">
    <property type="entry name" value="CLECT"/>
    <property type="match status" value="1"/>
</dbReference>
<keyword evidence="1" id="KW-0732">Signal</keyword>
<sequence length="313" mass="33913">MRASCLLLVVLGAALAAEKDAKEDIRGSRTFGNLIGLIGLRPKPVVRPVVHVQAAPAPSVVVLPASTITVSQPAPKPVYKPVVKPVVQHVVKPVVQPVVQQVVQPVVQPAPQPIVLHPAPQPVYQPVSEPLYQPVVEQPVYPSPVPVYPDPAPVYPTPAPVYPNPGPVHPTIGPVHPQPDQGGLVFSWHVPELAGRQFTWGQADAECKARGLRLVSIDNPRKNDFISRSLEKDNIPFTWTSGQLGGPTGWQWSATGQPVQYTNWGRVGQLGRPQPDNAEGNEHCLAVLNRFYPGDGVTWHDIGCHHPKPFICE</sequence>
<organism evidence="3 4">
    <name type="scientific">Amphibalanus amphitrite</name>
    <name type="common">Striped barnacle</name>
    <name type="synonym">Balanus amphitrite</name>
    <dbReference type="NCBI Taxonomy" id="1232801"/>
    <lineage>
        <taxon>Eukaryota</taxon>
        <taxon>Metazoa</taxon>
        <taxon>Ecdysozoa</taxon>
        <taxon>Arthropoda</taxon>
        <taxon>Crustacea</taxon>
        <taxon>Multicrustacea</taxon>
        <taxon>Cirripedia</taxon>
        <taxon>Thoracica</taxon>
        <taxon>Thoracicalcarea</taxon>
        <taxon>Balanomorpha</taxon>
        <taxon>Balanoidea</taxon>
        <taxon>Balanidae</taxon>
        <taxon>Amphibalaninae</taxon>
        <taxon>Amphibalanus</taxon>
    </lineage>
</organism>
<dbReference type="InterPro" id="IPR016187">
    <property type="entry name" value="CTDL_fold"/>
</dbReference>
<dbReference type="CDD" id="cd00037">
    <property type="entry name" value="CLECT"/>
    <property type="match status" value="1"/>
</dbReference>
<evidence type="ECO:0000313" key="3">
    <source>
        <dbReference type="EMBL" id="KAF0288272.1"/>
    </source>
</evidence>
<protein>
    <recommendedName>
        <fullName evidence="2">C-type lectin domain-containing protein</fullName>
    </recommendedName>
</protein>
<dbReference type="PANTHER" id="PTHR21407">
    <property type="entry name" value="RE43931P-RELATED"/>
    <property type="match status" value="1"/>
</dbReference>
<dbReference type="Pfam" id="PF00059">
    <property type="entry name" value="Lectin_C"/>
    <property type="match status" value="1"/>
</dbReference>
<name>A0A6A4VD40_AMPAM</name>
<dbReference type="PROSITE" id="PS50041">
    <property type="entry name" value="C_TYPE_LECTIN_2"/>
    <property type="match status" value="1"/>
</dbReference>
<evidence type="ECO:0000256" key="1">
    <source>
        <dbReference type="SAM" id="SignalP"/>
    </source>
</evidence>